<comment type="caution">
    <text evidence="1">The sequence shown here is derived from an EMBL/GenBank/DDBJ whole genome shotgun (WGS) entry which is preliminary data.</text>
</comment>
<gene>
    <name evidence="1" type="ORF">BDK92_4035</name>
</gene>
<dbReference type="EMBL" id="RBKT01000001">
    <property type="protein sequence ID" value="RKR89679.1"/>
    <property type="molecule type" value="Genomic_DNA"/>
</dbReference>
<sequence>MTLPKPAEIFDRDAEWHELARFVGDERPGATLGVVSGRRRQGKTLLLYQLAQATGGFYFGATEATATDSLRRLGTALGEHTGAPGPVHLPDWAHAVDALLALGRDRPTTVVIDEFPYLARTSHDLPSIVQHALTPGRPERIGSRTRLLLCGSALSFMGGLLAGSAPLRGRAGLELPVAPLDFRAAAGFWGITDPALAVRVFSIVGGTPAYRREYVQDDAPADAADFDNWVTRAVLNPARPLFREARYLLAEDPDLRETALYHSVLAAVAEGNATRGGIAGYIGRKATDLQHPLTVLEDAGLLVRDPDPLRSGRSSYRITEPLVTFYEAVMKPAWTALEQRRGADVWRGAQRRFTSAVLGPRFEEMVRQWAGRFAGPETLGGLAAQVGSATMTDPATRTSHELDLVALGEQPLGGAPRPVLAIGEVKWGRTLGQPDLDRLDRVRELLRRRPGADAERTRLLLSSAAGFTEQLVAASAGRTDVLLVDLERLYGGD</sequence>
<accession>A0A495JNR5</accession>
<dbReference type="InterPro" id="IPR036390">
    <property type="entry name" value="WH_DNA-bd_sf"/>
</dbReference>
<name>A0A495JNR5_9ACTN</name>
<organism evidence="1 2">
    <name type="scientific">Micromonospora pisi</name>
    <dbReference type="NCBI Taxonomy" id="589240"/>
    <lineage>
        <taxon>Bacteria</taxon>
        <taxon>Bacillati</taxon>
        <taxon>Actinomycetota</taxon>
        <taxon>Actinomycetes</taxon>
        <taxon>Micromonosporales</taxon>
        <taxon>Micromonosporaceae</taxon>
        <taxon>Micromonospora</taxon>
    </lineage>
</organism>
<dbReference type="Proteomes" id="UP000277671">
    <property type="component" value="Unassembled WGS sequence"/>
</dbReference>
<dbReference type="SUPFAM" id="SSF52540">
    <property type="entry name" value="P-loop containing nucleoside triphosphate hydrolases"/>
    <property type="match status" value="1"/>
</dbReference>
<proteinExistence type="predicted"/>
<reference evidence="1 2" key="1">
    <citation type="submission" date="2018-10" db="EMBL/GenBank/DDBJ databases">
        <title>Sequencing the genomes of 1000 actinobacteria strains.</title>
        <authorList>
            <person name="Klenk H.-P."/>
        </authorList>
    </citation>
    <scope>NUCLEOTIDE SEQUENCE [LARGE SCALE GENOMIC DNA]</scope>
    <source>
        <strain evidence="1 2">DSM 45175</strain>
    </source>
</reference>
<dbReference type="Gene3D" id="3.40.50.300">
    <property type="entry name" value="P-loop containing nucleotide triphosphate hydrolases"/>
    <property type="match status" value="1"/>
</dbReference>
<dbReference type="RefSeq" id="WP_121158092.1">
    <property type="nucleotide sequence ID" value="NZ_RBKT01000001.1"/>
</dbReference>
<dbReference type="OrthoDB" id="9813134at2"/>
<evidence type="ECO:0000313" key="2">
    <source>
        <dbReference type="Proteomes" id="UP000277671"/>
    </source>
</evidence>
<protein>
    <recommendedName>
        <fullName evidence="3">ATPase</fullName>
    </recommendedName>
</protein>
<dbReference type="InterPro" id="IPR027417">
    <property type="entry name" value="P-loop_NTPase"/>
</dbReference>
<dbReference type="PANTHER" id="PTHR34704">
    <property type="entry name" value="ATPASE"/>
    <property type="match status" value="1"/>
</dbReference>
<dbReference type="AlphaFoldDB" id="A0A495JNR5"/>
<dbReference type="PANTHER" id="PTHR34704:SF2">
    <property type="entry name" value="ATPASE"/>
    <property type="match status" value="1"/>
</dbReference>
<evidence type="ECO:0008006" key="3">
    <source>
        <dbReference type="Google" id="ProtNLM"/>
    </source>
</evidence>
<evidence type="ECO:0000313" key="1">
    <source>
        <dbReference type="EMBL" id="RKR89679.1"/>
    </source>
</evidence>
<dbReference type="SUPFAM" id="SSF46785">
    <property type="entry name" value="Winged helix' DNA-binding domain"/>
    <property type="match status" value="1"/>
</dbReference>
<keyword evidence="2" id="KW-1185">Reference proteome</keyword>